<gene>
    <name evidence="3" type="ORF">bsdE14_05250</name>
</gene>
<dbReference type="Gene3D" id="1.10.1040.20">
    <property type="entry name" value="ProC-like, C-terminal domain"/>
    <property type="match status" value="1"/>
</dbReference>
<evidence type="ECO:0008006" key="5">
    <source>
        <dbReference type="Google" id="ProtNLM"/>
    </source>
</evidence>
<accession>A0ABQ5N1M5</accession>
<protein>
    <recommendedName>
        <fullName evidence="5">DUF2520 domain-containing protein</fullName>
    </recommendedName>
</protein>
<dbReference type="RefSeq" id="WP_264848400.1">
    <property type="nucleotide sequence ID" value="NZ_BRXR01000001.1"/>
</dbReference>
<dbReference type="InterPro" id="IPR019665">
    <property type="entry name" value="OxRdtase/DH_put_Rossmann_dom"/>
</dbReference>
<keyword evidence="4" id="KW-1185">Reference proteome</keyword>
<evidence type="ECO:0000259" key="2">
    <source>
        <dbReference type="Pfam" id="PF10728"/>
    </source>
</evidence>
<feature type="domain" description="Putative oxidoreductase/dehydrogenase Rossmann-like" evidence="1">
    <location>
        <begin position="2"/>
        <end position="115"/>
    </location>
</feature>
<dbReference type="Proteomes" id="UP001208567">
    <property type="component" value="Unassembled WGS sequence"/>
</dbReference>
<dbReference type="Pfam" id="PF10728">
    <property type="entry name" value="DUF2520"/>
    <property type="match status" value="1"/>
</dbReference>
<organism evidence="3 4">
    <name type="scientific">Clostridium omnivorum</name>
    <dbReference type="NCBI Taxonomy" id="1604902"/>
    <lineage>
        <taxon>Bacteria</taxon>
        <taxon>Bacillati</taxon>
        <taxon>Bacillota</taxon>
        <taxon>Clostridia</taxon>
        <taxon>Eubacteriales</taxon>
        <taxon>Clostridiaceae</taxon>
        <taxon>Clostridium</taxon>
    </lineage>
</organism>
<proteinExistence type="predicted"/>
<dbReference type="SUPFAM" id="SSF51735">
    <property type="entry name" value="NAD(P)-binding Rossmann-fold domains"/>
    <property type="match status" value="1"/>
</dbReference>
<dbReference type="Pfam" id="PF10727">
    <property type="entry name" value="Rossmann-like"/>
    <property type="match status" value="1"/>
</dbReference>
<dbReference type="InterPro" id="IPR008927">
    <property type="entry name" value="6-PGluconate_DH-like_C_sf"/>
</dbReference>
<name>A0ABQ5N1M5_9CLOT</name>
<dbReference type="PANTHER" id="PTHR40459:SF1">
    <property type="entry name" value="CONSERVED HYPOTHETICAL ALANINE AND LEUCINE RICH PROTEIN"/>
    <property type="match status" value="1"/>
</dbReference>
<sequence>MNIGFIGAGKVGFSLGKYFSINSINLSGYYSRSFTSSKQAAEFTDSKAYENIEEFLNATDIIFITTPDDMILTVWNEIYKYKLQNKFICHCSGSLSSKIFSNLNNSGAFGYSIHPIYAFSDRYNSYKNLNEAFFSIEGDDKHIDTMKNIFKVLKNKYFVIAANNKPLYHLASVTVSNLVLSLIDTGCEELVSCGINGEDALKALLPLIENNIKNISKNGIINSLTGPVERGDLNTIKHHVEIIPFEFRNTYSELSFNLLKLSEKKHHDRDYSALKQYFNEIKNH</sequence>
<dbReference type="InterPro" id="IPR036291">
    <property type="entry name" value="NAD(P)-bd_dom_sf"/>
</dbReference>
<evidence type="ECO:0000313" key="3">
    <source>
        <dbReference type="EMBL" id="GLC29115.1"/>
    </source>
</evidence>
<comment type="caution">
    <text evidence="3">The sequence shown here is derived from an EMBL/GenBank/DDBJ whole genome shotgun (WGS) entry which is preliminary data.</text>
</comment>
<dbReference type="InterPro" id="IPR037108">
    <property type="entry name" value="TM1727-like_C_sf"/>
</dbReference>
<reference evidence="3 4" key="1">
    <citation type="journal article" date="2024" name="Int. J. Syst. Evol. Microbiol.">
        <title>Clostridium omnivorum sp. nov., isolated from anoxic soil under the treatment of reductive soil disinfestation.</title>
        <authorList>
            <person name="Ueki A."/>
            <person name="Tonouchi A."/>
            <person name="Kaku N."/>
            <person name="Honma S."/>
            <person name="Ueki K."/>
        </authorList>
    </citation>
    <scope>NUCLEOTIDE SEQUENCE [LARGE SCALE GENOMIC DNA]</scope>
    <source>
        <strain evidence="3 4">E14</strain>
    </source>
</reference>
<evidence type="ECO:0000259" key="1">
    <source>
        <dbReference type="Pfam" id="PF10727"/>
    </source>
</evidence>
<feature type="domain" description="DUF2520" evidence="2">
    <location>
        <begin position="133"/>
        <end position="255"/>
    </location>
</feature>
<dbReference type="PANTHER" id="PTHR40459">
    <property type="entry name" value="CONSERVED HYPOTHETICAL ALANINE AND LEUCINE RICH PROTEIN"/>
    <property type="match status" value="1"/>
</dbReference>
<dbReference type="Gene3D" id="3.40.50.720">
    <property type="entry name" value="NAD(P)-binding Rossmann-like Domain"/>
    <property type="match status" value="1"/>
</dbReference>
<evidence type="ECO:0000313" key="4">
    <source>
        <dbReference type="Proteomes" id="UP001208567"/>
    </source>
</evidence>
<dbReference type="EMBL" id="BRXR01000001">
    <property type="protein sequence ID" value="GLC29115.1"/>
    <property type="molecule type" value="Genomic_DNA"/>
</dbReference>
<dbReference type="InterPro" id="IPR018931">
    <property type="entry name" value="DUF2520"/>
</dbReference>
<dbReference type="SUPFAM" id="SSF48179">
    <property type="entry name" value="6-phosphogluconate dehydrogenase C-terminal domain-like"/>
    <property type="match status" value="1"/>
</dbReference>